<dbReference type="PANTHER" id="PTHR44329">
    <property type="entry name" value="SERINE/THREONINE-PROTEIN KINASE TNNI3K-RELATED"/>
    <property type="match status" value="1"/>
</dbReference>
<dbReference type="SMART" id="SM00220">
    <property type="entry name" value="S_TKc"/>
    <property type="match status" value="1"/>
</dbReference>
<sequence>MPANQKSISKKVNKQKVESKKELSEEDQFNEFRETLKSTVGKSKFFKKHPPRSLPFFDSTDLKIGQLLGVGGFCDVSEITALHFKLEKSISDKHVNDEEYNDDKRDTVIEADDSQKVELGLEEGILKTTSLQDCSEDDDEDYNMHLSESFDGHDQYSEINDVKKYMSETCMRRNDSRYAIKCLKENLTEKERRYGVLDLAIEAKFLASIIHPNIIKMRGTASGESIRKDFFLVLDKLYHTLDRHIVIWSEIFLTNSSFCGCFGGDKTALNKLMLDRMTVAYDLSSAFLYLHQQGLIYRDIKLENIGFDVRGDVKLFDFGLCKELKKEDKMKDGLYKMTAQTGSLRYMSPEVAKGEHYDQRADVYSFGILLWEILSLKKAFETFAVSDFKQVFNKGYRPPVSGSIPIYTRTLVKECWSDDLNSRPDFSRIANLLRGEMKDLSDSTEITNRTSHMLNRSRTSGHIHRKNLNKAHK</sequence>
<reference evidence="5" key="1">
    <citation type="submission" date="2021-01" db="EMBL/GenBank/DDBJ databases">
        <authorList>
            <person name="Corre E."/>
            <person name="Pelletier E."/>
            <person name="Niang G."/>
            <person name="Scheremetjew M."/>
            <person name="Finn R."/>
            <person name="Kale V."/>
            <person name="Holt S."/>
            <person name="Cochrane G."/>
            <person name="Meng A."/>
            <person name="Brown T."/>
            <person name="Cohen L."/>
        </authorList>
    </citation>
    <scope>NUCLEOTIDE SEQUENCE</scope>
    <source>
        <strain evidence="5">CCMP1452</strain>
    </source>
</reference>
<feature type="domain" description="Protein kinase" evidence="4">
    <location>
        <begin position="62"/>
        <end position="440"/>
    </location>
</feature>
<evidence type="ECO:0000313" key="5">
    <source>
        <dbReference type="EMBL" id="CAD9671292.1"/>
    </source>
</evidence>
<dbReference type="InterPro" id="IPR011009">
    <property type="entry name" value="Kinase-like_dom_sf"/>
</dbReference>
<dbReference type="Pfam" id="PF07714">
    <property type="entry name" value="PK_Tyr_Ser-Thr"/>
    <property type="match status" value="1"/>
</dbReference>
<feature type="binding site" evidence="2">
    <location>
        <position position="317"/>
    </location>
    <ligand>
        <name>Mg(2+)</name>
        <dbReference type="ChEBI" id="CHEBI:18420"/>
    </ligand>
</feature>
<keyword evidence="2" id="KW-0479">Metal-binding</keyword>
<evidence type="ECO:0000256" key="3">
    <source>
        <dbReference type="SAM" id="MobiDB-lite"/>
    </source>
</evidence>
<dbReference type="EMBL" id="HBHI01013706">
    <property type="protein sequence ID" value="CAD9671292.1"/>
    <property type="molecule type" value="Transcribed_RNA"/>
</dbReference>
<evidence type="ECO:0000256" key="1">
    <source>
        <dbReference type="PIRSR" id="PIRSR000615-1"/>
    </source>
</evidence>
<proteinExistence type="predicted"/>
<gene>
    <name evidence="5" type="ORF">EANT1437_LOCUS7015</name>
</gene>
<dbReference type="AlphaFoldDB" id="A0A7S2RHH1"/>
<feature type="binding site" evidence="2">
    <location>
        <position position="304"/>
    </location>
    <ligand>
        <name>Mg(2+)</name>
        <dbReference type="ChEBI" id="CHEBI:18420"/>
    </ligand>
</feature>
<dbReference type="InterPro" id="IPR051681">
    <property type="entry name" value="Ser/Thr_Kinases-Pseudokinases"/>
</dbReference>
<dbReference type="PROSITE" id="PS50011">
    <property type="entry name" value="PROTEIN_KINASE_DOM"/>
    <property type="match status" value="1"/>
</dbReference>
<dbReference type="GO" id="GO:0046872">
    <property type="term" value="F:metal ion binding"/>
    <property type="evidence" value="ECO:0007669"/>
    <property type="project" value="UniProtKB-KW"/>
</dbReference>
<feature type="region of interest" description="Disordered" evidence="3">
    <location>
        <begin position="1"/>
        <end position="28"/>
    </location>
</feature>
<feature type="active site" description="Proton acceptor" evidence="1">
    <location>
        <position position="299"/>
    </location>
</feature>
<dbReference type="GO" id="GO:0005524">
    <property type="term" value="F:ATP binding"/>
    <property type="evidence" value="ECO:0007669"/>
    <property type="project" value="InterPro"/>
</dbReference>
<protein>
    <recommendedName>
        <fullName evidence="4">Protein kinase domain-containing protein</fullName>
    </recommendedName>
</protein>
<feature type="compositionally biased region" description="Basic residues" evidence="3">
    <location>
        <begin position="459"/>
        <end position="473"/>
    </location>
</feature>
<dbReference type="InterPro" id="IPR001245">
    <property type="entry name" value="Ser-Thr/Tyr_kinase_cat_dom"/>
</dbReference>
<keyword evidence="2" id="KW-0460">Magnesium</keyword>
<evidence type="ECO:0000259" key="4">
    <source>
        <dbReference type="PROSITE" id="PS50011"/>
    </source>
</evidence>
<accession>A0A7S2RHH1</accession>
<feature type="region of interest" description="Disordered" evidence="3">
    <location>
        <begin position="454"/>
        <end position="473"/>
    </location>
</feature>
<name>A0A7S2RHH1_9STRA</name>
<dbReference type="Gene3D" id="1.10.510.10">
    <property type="entry name" value="Transferase(Phosphotransferase) domain 1"/>
    <property type="match status" value="1"/>
</dbReference>
<dbReference type="GO" id="GO:0004674">
    <property type="term" value="F:protein serine/threonine kinase activity"/>
    <property type="evidence" value="ECO:0007669"/>
    <property type="project" value="TreeGrafter"/>
</dbReference>
<organism evidence="5">
    <name type="scientific">Eucampia antarctica</name>
    <dbReference type="NCBI Taxonomy" id="49252"/>
    <lineage>
        <taxon>Eukaryota</taxon>
        <taxon>Sar</taxon>
        <taxon>Stramenopiles</taxon>
        <taxon>Ochrophyta</taxon>
        <taxon>Bacillariophyta</taxon>
        <taxon>Mediophyceae</taxon>
        <taxon>Biddulphiophycidae</taxon>
        <taxon>Hemiaulales</taxon>
        <taxon>Hemiaulaceae</taxon>
        <taxon>Eucampia</taxon>
    </lineage>
</organism>
<dbReference type="InterPro" id="IPR000719">
    <property type="entry name" value="Prot_kinase_dom"/>
</dbReference>
<dbReference type="PANTHER" id="PTHR44329:SF289">
    <property type="entry name" value="SERINE_THREONINE-PROTEIN KINASE VIK"/>
    <property type="match status" value="1"/>
</dbReference>
<evidence type="ECO:0000256" key="2">
    <source>
        <dbReference type="PIRSR" id="PIRSR000615-3"/>
    </source>
</evidence>
<dbReference type="SUPFAM" id="SSF56112">
    <property type="entry name" value="Protein kinase-like (PK-like)"/>
    <property type="match status" value="1"/>
</dbReference>